<dbReference type="Pfam" id="PF00534">
    <property type="entry name" value="Glycos_transf_1"/>
    <property type="match status" value="1"/>
</dbReference>
<accession>A0A2T5J5G4</accession>
<organism evidence="3 4">
    <name type="scientific">Mucilaginibacter yixingensis</name>
    <dbReference type="NCBI Taxonomy" id="1295612"/>
    <lineage>
        <taxon>Bacteria</taxon>
        <taxon>Pseudomonadati</taxon>
        <taxon>Bacteroidota</taxon>
        <taxon>Sphingobacteriia</taxon>
        <taxon>Sphingobacteriales</taxon>
        <taxon>Sphingobacteriaceae</taxon>
        <taxon>Mucilaginibacter</taxon>
    </lineage>
</organism>
<reference evidence="3 4" key="1">
    <citation type="submission" date="2018-04" db="EMBL/GenBank/DDBJ databases">
        <title>Genomic Encyclopedia of Archaeal and Bacterial Type Strains, Phase II (KMG-II): from individual species to whole genera.</title>
        <authorList>
            <person name="Goeker M."/>
        </authorList>
    </citation>
    <scope>NUCLEOTIDE SEQUENCE [LARGE SCALE GENOMIC DNA]</scope>
    <source>
        <strain evidence="3 4">DSM 26809</strain>
    </source>
</reference>
<proteinExistence type="predicted"/>
<sequence>MPAMKVTLINTADAGGGAPAACMRLLRALRKKTPEARLLVQEKRTDNEAVVSINNGLIGRLRKNLNFFAERIPFMLFHEADKTVRFAFSTASTGTDISKEQVITQADVLHLHWTNQGFLSIKDLKRLLRLNKPVVWTLHDMWTFTGGCHYAGDCNHFEHHCGHCWMLNSNQAKDLSSYGWKHKNRLYERKDSITFVTCSHWLADMARKSSLLSGFRIETIPNPIDSTVFKPGDKAALRSKWGIGNEKHIILFGAANIMDRRKGLTYLIEALELLKEQHVDADDIAVVIFGKNKAFGTTMLPFKAYELGIISSEKDIAEIYGLADVFVTPAIEDNLPNTVMEAMACGVPVVAFNTGGIPDMIDHQQNGYLAKYKSATDLAAGLNHVLTTADRTQLAQAARQKVLATFNDEVVASKYMAVYQSLLK</sequence>
<evidence type="ECO:0000313" key="3">
    <source>
        <dbReference type="EMBL" id="PTQ93220.1"/>
    </source>
</evidence>
<feature type="domain" description="Glycosyl transferase family 1" evidence="1">
    <location>
        <begin position="234"/>
        <end position="400"/>
    </location>
</feature>
<feature type="domain" description="Glycosyltransferase subfamily 4-like N-terminal" evidence="2">
    <location>
        <begin position="16"/>
        <end position="226"/>
    </location>
</feature>
<dbReference type="InterPro" id="IPR001296">
    <property type="entry name" value="Glyco_trans_1"/>
</dbReference>
<dbReference type="PANTHER" id="PTHR12526">
    <property type="entry name" value="GLYCOSYLTRANSFERASE"/>
    <property type="match status" value="1"/>
</dbReference>
<dbReference type="AlphaFoldDB" id="A0A2T5J5G4"/>
<dbReference type="SUPFAM" id="SSF53756">
    <property type="entry name" value="UDP-Glycosyltransferase/glycogen phosphorylase"/>
    <property type="match status" value="1"/>
</dbReference>
<name>A0A2T5J5G4_9SPHI</name>
<protein>
    <submittedName>
        <fullName evidence="3">Glycosyltransferase involved in cell wall biosynthesis</fullName>
    </submittedName>
</protein>
<evidence type="ECO:0000259" key="2">
    <source>
        <dbReference type="Pfam" id="PF13439"/>
    </source>
</evidence>
<dbReference type="Pfam" id="PF13439">
    <property type="entry name" value="Glyco_transf_4"/>
    <property type="match status" value="1"/>
</dbReference>
<dbReference type="Proteomes" id="UP000244168">
    <property type="component" value="Unassembled WGS sequence"/>
</dbReference>
<keyword evidence="4" id="KW-1185">Reference proteome</keyword>
<comment type="caution">
    <text evidence="3">The sequence shown here is derived from an EMBL/GenBank/DDBJ whole genome shotgun (WGS) entry which is preliminary data.</text>
</comment>
<gene>
    <name evidence="3" type="ORF">C8P68_10992</name>
</gene>
<dbReference type="PANTHER" id="PTHR12526:SF637">
    <property type="entry name" value="GLYCOSYLTRANSFERASE EPSF-RELATED"/>
    <property type="match status" value="1"/>
</dbReference>
<keyword evidence="3" id="KW-0808">Transferase</keyword>
<dbReference type="InterPro" id="IPR028098">
    <property type="entry name" value="Glyco_trans_4-like_N"/>
</dbReference>
<dbReference type="CDD" id="cd03825">
    <property type="entry name" value="GT4_WcaC-like"/>
    <property type="match status" value="1"/>
</dbReference>
<dbReference type="OrthoDB" id="9768685at2"/>
<dbReference type="GO" id="GO:0016757">
    <property type="term" value="F:glycosyltransferase activity"/>
    <property type="evidence" value="ECO:0007669"/>
    <property type="project" value="InterPro"/>
</dbReference>
<evidence type="ECO:0000259" key="1">
    <source>
        <dbReference type="Pfam" id="PF00534"/>
    </source>
</evidence>
<dbReference type="Gene3D" id="3.40.50.2000">
    <property type="entry name" value="Glycogen Phosphorylase B"/>
    <property type="match status" value="2"/>
</dbReference>
<dbReference type="EMBL" id="QAOQ01000009">
    <property type="protein sequence ID" value="PTQ93220.1"/>
    <property type="molecule type" value="Genomic_DNA"/>
</dbReference>
<evidence type="ECO:0000313" key="4">
    <source>
        <dbReference type="Proteomes" id="UP000244168"/>
    </source>
</evidence>